<reference evidence="3 4" key="1">
    <citation type="submission" date="2018-07" db="EMBL/GenBank/DDBJ databases">
        <title>Section-level genome sequencing of Aspergillus section Nigri to investigate inter- and intra-species variation.</title>
        <authorList>
            <consortium name="DOE Joint Genome Institute"/>
            <person name="Vesth T.C."/>
            <person name="Nybo J.L."/>
            <person name="Theobald S."/>
            <person name="Frisvad J.C."/>
            <person name="Larsen T.O."/>
            <person name="Nielsen K.F."/>
            <person name="Hoof J.B."/>
            <person name="Brandl J."/>
            <person name="Salamov A."/>
            <person name="Riley R."/>
            <person name="Gladden J.M."/>
            <person name="Phatale P."/>
            <person name="Nielsen M.T."/>
            <person name="Lyhne E.K."/>
            <person name="Kogle M.E."/>
            <person name="Strasser K."/>
            <person name="McDonnell E."/>
            <person name="Barry K."/>
            <person name="Clum A."/>
            <person name="Chen C."/>
            <person name="Nolan M."/>
            <person name="Sandor L."/>
            <person name="Kuo A."/>
            <person name="Lipzen A."/>
            <person name="Hainaut M."/>
            <person name="Drula E."/>
            <person name="Tsang A."/>
            <person name="Magnuson J.K."/>
            <person name="Henrissat B."/>
            <person name="Wiebenga A."/>
            <person name="Simmons B.A."/>
            <person name="Makela M.R."/>
            <person name="De vries R.P."/>
            <person name="Grigoriev I.V."/>
            <person name="Mortensen U.H."/>
            <person name="Baker S.E."/>
            <person name="Andersen M.R."/>
        </authorList>
    </citation>
    <scope>NUCLEOTIDE SEQUENCE [LARGE SCALE GENOMIC DNA]</scope>
    <source>
        <strain evidence="3 4">ATCC 13496</strain>
    </source>
</reference>
<dbReference type="Proteomes" id="UP000253845">
    <property type="component" value="Unassembled WGS sequence"/>
</dbReference>
<proteinExistence type="predicted"/>
<gene>
    <name evidence="3" type="ORF">M747DRAFT_281731</name>
</gene>
<dbReference type="EMBL" id="KZ851918">
    <property type="protein sequence ID" value="RDH19642.1"/>
    <property type="molecule type" value="Genomic_DNA"/>
</dbReference>
<dbReference type="InterPro" id="IPR023631">
    <property type="entry name" value="Amidase_dom"/>
</dbReference>
<dbReference type="InterPro" id="IPR036928">
    <property type="entry name" value="AS_sf"/>
</dbReference>
<dbReference type="Pfam" id="PF01425">
    <property type="entry name" value="Amidase"/>
    <property type="match status" value="1"/>
</dbReference>
<feature type="region of interest" description="Disordered" evidence="1">
    <location>
        <begin position="14"/>
        <end position="33"/>
    </location>
</feature>
<protein>
    <submittedName>
        <fullName evidence="3">Amidase signature enzyme</fullName>
    </submittedName>
</protein>
<evidence type="ECO:0000256" key="1">
    <source>
        <dbReference type="SAM" id="MobiDB-lite"/>
    </source>
</evidence>
<evidence type="ECO:0000313" key="4">
    <source>
        <dbReference type="Proteomes" id="UP000253845"/>
    </source>
</evidence>
<feature type="domain" description="Amidase" evidence="2">
    <location>
        <begin position="65"/>
        <end position="516"/>
    </location>
</feature>
<dbReference type="PANTHER" id="PTHR42678:SF34">
    <property type="entry name" value="OS04G0183300 PROTEIN"/>
    <property type="match status" value="1"/>
</dbReference>
<dbReference type="SUPFAM" id="SSF75304">
    <property type="entry name" value="Amidase signature (AS) enzymes"/>
    <property type="match status" value="1"/>
</dbReference>
<sequence>MACWRASKHLAQSGCAEDTQRDEQPKGAAASTRTLHRKMDEWNVLSATATQLGQLLRGGHTNSVDIVKAYLAQIDRHNKAGLKLHAIISVNAETALAQAATRDNERSEGKVRSPLHGIPIIVKDAIITSESLGLPTTVGAFAFKDTYGLKNASIIDILLEHGMIILAKASLTEFCGLKATCITAGWSAINGQTQSAYIEGGFRSDDLFIGRSGPGGSSSGSAVGVSAGFAPLSLGTETSGSVCMPANRAGLYSITASRGSVPIEGIFRLSKDFDKLGAMAKCPEDLGLLMPLLNGSHLEPVTWSDISVGFVDPIVWDAFGFQKSQDKNIESQILERYEWAKAEITRRGGRVVYPVGLPTMESLSFEGKSVNYSVAFHEFPSLLEDYCSLLVDPEVTSVPELIQFNEQHASSAMPQPHTDQTDLKETLKSTMTEETATAAKAYAQRLAGPDGIDAALQSSRINLVIGPGDCAICAVAALAGYPTAMVPLDRLEGPGGLGQPQGLMLIASAGGEAQILAFMQLWKQIVGDWKIPPLLF</sequence>
<name>A0A370C1Y7_ASPNG</name>
<dbReference type="Gene3D" id="3.90.1300.10">
    <property type="entry name" value="Amidase signature (AS) domain"/>
    <property type="match status" value="1"/>
</dbReference>
<dbReference type="PANTHER" id="PTHR42678">
    <property type="entry name" value="AMIDASE"/>
    <property type="match status" value="1"/>
</dbReference>
<organism evidence="3 4">
    <name type="scientific">Aspergillus niger ATCC 13496</name>
    <dbReference type="NCBI Taxonomy" id="1353008"/>
    <lineage>
        <taxon>Eukaryota</taxon>
        <taxon>Fungi</taxon>
        <taxon>Dikarya</taxon>
        <taxon>Ascomycota</taxon>
        <taxon>Pezizomycotina</taxon>
        <taxon>Eurotiomycetes</taxon>
        <taxon>Eurotiomycetidae</taxon>
        <taxon>Eurotiales</taxon>
        <taxon>Aspergillaceae</taxon>
        <taxon>Aspergillus</taxon>
        <taxon>Aspergillus subgen. Circumdati</taxon>
    </lineage>
</organism>
<evidence type="ECO:0000313" key="3">
    <source>
        <dbReference type="EMBL" id="RDH19642.1"/>
    </source>
</evidence>
<evidence type="ECO:0000259" key="2">
    <source>
        <dbReference type="Pfam" id="PF01425"/>
    </source>
</evidence>
<dbReference type="VEuPathDB" id="FungiDB:M747DRAFT_281731"/>
<dbReference type="AlphaFoldDB" id="A0A370C1Y7"/>
<accession>A0A370C1Y7</accession>